<evidence type="ECO:0000256" key="2">
    <source>
        <dbReference type="ARBA" id="ARBA00022723"/>
    </source>
</evidence>
<organism evidence="9 10">
    <name type="scientific">Hortaea werneckii</name>
    <name type="common">Black yeast</name>
    <name type="synonym">Cladosporium werneckii</name>
    <dbReference type="NCBI Taxonomy" id="91943"/>
    <lineage>
        <taxon>Eukaryota</taxon>
        <taxon>Fungi</taxon>
        <taxon>Dikarya</taxon>
        <taxon>Ascomycota</taxon>
        <taxon>Pezizomycotina</taxon>
        <taxon>Dothideomycetes</taxon>
        <taxon>Dothideomycetidae</taxon>
        <taxon>Mycosphaerellales</taxon>
        <taxon>Teratosphaeriaceae</taxon>
        <taxon>Hortaea</taxon>
    </lineage>
</organism>
<keyword evidence="2" id="KW-0479">Metal-binding</keyword>
<evidence type="ECO:0000256" key="1">
    <source>
        <dbReference type="ARBA" id="ARBA00001973"/>
    </source>
</evidence>
<dbReference type="Proteomes" id="UP000269276">
    <property type="component" value="Unassembled WGS sequence"/>
</dbReference>
<accession>A0A3M7DAF0</accession>
<dbReference type="Gene3D" id="2.70.50.70">
    <property type="match status" value="1"/>
</dbReference>
<evidence type="ECO:0000256" key="6">
    <source>
        <dbReference type="ARBA" id="ARBA00034311"/>
    </source>
</evidence>
<keyword evidence="3" id="KW-0186">Copper</keyword>
<gene>
    <name evidence="9" type="ORF">D0863_11335</name>
</gene>
<keyword evidence="5" id="KW-0325">Glycoprotein</keyword>
<name>A0A3M7DAF0_HORWE</name>
<comment type="cofactor">
    <cofactor evidence="1">
        <name>Cu(2+)</name>
        <dbReference type="ChEBI" id="CHEBI:29036"/>
    </cofactor>
</comment>
<dbReference type="Pfam" id="PF03067">
    <property type="entry name" value="LPMO_10"/>
    <property type="match status" value="1"/>
</dbReference>
<dbReference type="InterPro" id="IPR004302">
    <property type="entry name" value="Cellulose/chitin-bd_N"/>
</dbReference>
<evidence type="ECO:0000256" key="7">
    <source>
        <dbReference type="SAM" id="MobiDB-lite"/>
    </source>
</evidence>
<comment type="similarity">
    <text evidence="6">Belongs to the polysaccharide monooxygenase AA13 family.</text>
</comment>
<dbReference type="PANTHER" id="PTHR36575:SF2">
    <property type="entry name" value="CHITIN-BINDING TYPE-4 DOMAIN-CONTAINING PROTEIN-RELATED"/>
    <property type="match status" value="1"/>
</dbReference>
<dbReference type="InterPro" id="IPR052282">
    <property type="entry name" value="Starch-active_LPMO"/>
</dbReference>
<evidence type="ECO:0000259" key="8">
    <source>
        <dbReference type="Pfam" id="PF03067"/>
    </source>
</evidence>
<evidence type="ECO:0000256" key="4">
    <source>
        <dbReference type="ARBA" id="ARBA00023157"/>
    </source>
</evidence>
<evidence type="ECO:0000313" key="10">
    <source>
        <dbReference type="Proteomes" id="UP000269276"/>
    </source>
</evidence>
<protein>
    <recommendedName>
        <fullName evidence="8">Chitin-binding type-4 domain-containing protein</fullName>
    </recommendedName>
</protein>
<feature type="compositionally biased region" description="Basic and acidic residues" evidence="7">
    <location>
        <begin position="307"/>
        <end position="317"/>
    </location>
</feature>
<reference evidence="9 10" key="1">
    <citation type="journal article" date="2018" name="BMC Genomics">
        <title>Genomic evidence for intraspecific hybridization in a clonal and extremely halotolerant yeast.</title>
        <authorList>
            <person name="Gostincar C."/>
            <person name="Stajich J.E."/>
            <person name="Zupancic J."/>
            <person name="Zalar P."/>
            <person name="Gunde-Cimerman N."/>
        </authorList>
    </citation>
    <scope>NUCLEOTIDE SEQUENCE [LARGE SCALE GENOMIC DNA]</scope>
    <source>
        <strain evidence="9 10">EXF-2682</strain>
    </source>
</reference>
<evidence type="ECO:0000256" key="5">
    <source>
        <dbReference type="ARBA" id="ARBA00023180"/>
    </source>
</evidence>
<comment type="caution">
    <text evidence="9">The sequence shown here is derived from an EMBL/GenBank/DDBJ whole genome shotgun (WGS) entry which is preliminary data.</text>
</comment>
<keyword evidence="4" id="KW-1015">Disulfide bond</keyword>
<feature type="region of interest" description="Disordered" evidence="7">
    <location>
        <begin position="195"/>
        <end position="229"/>
    </location>
</feature>
<sequence length="331" mass="34895">MKFTTSTLAAAGGMIASANAHGFITSPQARMPGDAMQSACGMQVYYNQMGDNYGNVQGELQVASSQDDYKADPCNIWMCKGFKFEDNKDNVQSYTPGQNVDFTVDIRAPHTGYANVSIVKTSSNTMISDMLKKWDVYASTSSPVPDTDKEFSITMPSDLGDECATAGDCVIQWYWNAPDIDQTYEACVDFTMSGSGSSSDSDSGSSSAPSSTKAAEMTSQAAASSAPAITKVAETTSKVASTTTTSEAVASTCACTNQKREAFAQDAASCASTTVVTSTAWATATTTAEHTKTVTATVTAQATDMVTAEKTRKDLKGRSGNRAHPRDLAMN</sequence>
<dbReference type="PANTHER" id="PTHR36575">
    <property type="entry name" value="BINDING PROTEIN, PUTATIVE (AFU_ORTHOLOGUE AFUA_1G14430)-RELATED"/>
    <property type="match status" value="1"/>
</dbReference>
<feature type="region of interest" description="Disordered" evidence="7">
    <location>
        <begin position="307"/>
        <end position="331"/>
    </location>
</feature>
<dbReference type="OrthoDB" id="120613at2759"/>
<feature type="compositionally biased region" description="Low complexity" evidence="7">
    <location>
        <begin position="195"/>
        <end position="211"/>
    </location>
</feature>
<evidence type="ECO:0000313" key="9">
    <source>
        <dbReference type="EMBL" id="RMY61249.1"/>
    </source>
</evidence>
<dbReference type="EMBL" id="QWIP01000529">
    <property type="protein sequence ID" value="RMY61249.1"/>
    <property type="molecule type" value="Genomic_DNA"/>
</dbReference>
<evidence type="ECO:0000256" key="3">
    <source>
        <dbReference type="ARBA" id="ARBA00023008"/>
    </source>
</evidence>
<proteinExistence type="inferred from homology"/>
<feature type="domain" description="Chitin-binding type-4" evidence="8">
    <location>
        <begin position="21"/>
        <end position="190"/>
    </location>
</feature>
<dbReference type="VEuPathDB" id="FungiDB:BTJ68_03274"/>
<dbReference type="AlphaFoldDB" id="A0A3M7DAF0"/>
<dbReference type="GO" id="GO:0046872">
    <property type="term" value="F:metal ion binding"/>
    <property type="evidence" value="ECO:0007669"/>
    <property type="project" value="UniProtKB-KW"/>
</dbReference>